<comment type="caution">
    <text evidence="2">The sequence shown here is derived from an EMBL/GenBank/DDBJ whole genome shotgun (WGS) entry which is preliminary data.</text>
</comment>
<sequence length="338" mass="34772">MDGTDMGKEAAVLFGGIEDVEGAGEGEMELLRRLRGRVADVARGKEDGRALRLVLKEVLKSTVRDWTDLPDGWEFDEDRKVWDARGYSITTGKRPTESARDAALKKESAKGSLARAERELGGGGRGGTGRDRGKGPELITKARGEVKRKEDVSEREAKEAVKARLKAEEEAKRKAERGKSNVGAAEKMLRGLGLFEKYGKAGGGEGGGEVDALVVDIIEMVKEGEKEEAEKGVESLVGRMGLVGGSAAKVRRYCLGGGKVDGGGKGGKGGSKGKGGVVKGKCGGREKGGVGGAKGVAGGAKGVGGTKDGGKGGGKGGGGAGGKKKGKKKDDLSMLDGF</sequence>
<organism evidence="2 3">
    <name type="scientific">Triparma columacea</name>
    <dbReference type="NCBI Taxonomy" id="722753"/>
    <lineage>
        <taxon>Eukaryota</taxon>
        <taxon>Sar</taxon>
        <taxon>Stramenopiles</taxon>
        <taxon>Ochrophyta</taxon>
        <taxon>Bolidophyceae</taxon>
        <taxon>Parmales</taxon>
        <taxon>Triparmaceae</taxon>
        <taxon>Triparma</taxon>
    </lineage>
</organism>
<evidence type="ECO:0000313" key="2">
    <source>
        <dbReference type="EMBL" id="GMI45782.1"/>
    </source>
</evidence>
<gene>
    <name evidence="2" type="ORF">TrCOL_g9292</name>
</gene>
<accession>A0A9W7GKS8</accession>
<keyword evidence="3" id="KW-1185">Reference proteome</keyword>
<feature type="compositionally biased region" description="Basic and acidic residues" evidence="1">
    <location>
        <begin position="128"/>
        <end position="139"/>
    </location>
</feature>
<reference evidence="3" key="1">
    <citation type="journal article" date="2023" name="Commun. Biol.">
        <title>Genome analysis of Parmales, the sister group of diatoms, reveals the evolutionary specialization of diatoms from phago-mixotrophs to photoautotrophs.</title>
        <authorList>
            <person name="Ban H."/>
            <person name="Sato S."/>
            <person name="Yoshikawa S."/>
            <person name="Yamada K."/>
            <person name="Nakamura Y."/>
            <person name="Ichinomiya M."/>
            <person name="Sato N."/>
            <person name="Blanc-Mathieu R."/>
            <person name="Endo H."/>
            <person name="Kuwata A."/>
            <person name="Ogata H."/>
        </authorList>
    </citation>
    <scope>NUCLEOTIDE SEQUENCE [LARGE SCALE GENOMIC DNA]</scope>
</reference>
<feature type="region of interest" description="Disordered" evidence="1">
    <location>
        <begin position="91"/>
        <end position="139"/>
    </location>
</feature>
<feature type="compositionally biased region" description="Gly residues" evidence="1">
    <location>
        <begin position="289"/>
        <end position="321"/>
    </location>
</feature>
<feature type="compositionally biased region" description="Basic and acidic residues" evidence="1">
    <location>
        <begin position="94"/>
        <end position="120"/>
    </location>
</feature>
<evidence type="ECO:0000313" key="3">
    <source>
        <dbReference type="Proteomes" id="UP001165065"/>
    </source>
</evidence>
<name>A0A9W7GKS8_9STRA</name>
<feature type="region of interest" description="Disordered" evidence="1">
    <location>
        <begin position="260"/>
        <end position="338"/>
    </location>
</feature>
<dbReference type="AlphaFoldDB" id="A0A9W7GKS8"/>
<evidence type="ECO:0000256" key="1">
    <source>
        <dbReference type="SAM" id="MobiDB-lite"/>
    </source>
</evidence>
<feature type="compositionally biased region" description="Gly residues" evidence="1">
    <location>
        <begin position="260"/>
        <end position="278"/>
    </location>
</feature>
<dbReference type="Proteomes" id="UP001165065">
    <property type="component" value="Unassembled WGS sequence"/>
</dbReference>
<protein>
    <submittedName>
        <fullName evidence="2">Uncharacterized protein</fullName>
    </submittedName>
</protein>
<proteinExistence type="predicted"/>
<dbReference type="EMBL" id="BRYA01000264">
    <property type="protein sequence ID" value="GMI45782.1"/>
    <property type="molecule type" value="Genomic_DNA"/>
</dbReference>